<evidence type="ECO:0000256" key="2">
    <source>
        <dbReference type="ARBA" id="ARBA00023015"/>
    </source>
</evidence>
<dbReference type="PANTHER" id="PTHR30537:SF5">
    <property type="entry name" value="HTH-TYPE TRANSCRIPTIONAL ACTIVATOR TTDR-RELATED"/>
    <property type="match status" value="1"/>
</dbReference>
<keyword evidence="3" id="KW-0238">DNA-binding</keyword>
<dbReference type="PROSITE" id="PS50931">
    <property type="entry name" value="HTH_LYSR"/>
    <property type="match status" value="1"/>
</dbReference>
<dbReference type="GO" id="GO:0006351">
    <property type="term" value="P:DNA-templated transcription"/>
    <property type="evidence" value="ECO:0007669"/>
    <property type="project" value="TreeGrafter"/>
</dbReference>
<feature type="domain" description="HTH lysR-type" evidence="5">
    <location>
        <begin position="27"/>
        <end position="84"/>
    </location>
</feature>
<dbReference type="InterPro" id="IPR036388">
    <property type="entry name" value="WH-like_DNA-bd_sf"/>
</dbReference>
<keyword evidence="7" id="KW-1185">Reference proteome</keyword>
<evidence type="ECO:0000313" key="7">
    <source>
        <dbReference type="Proteomes" id="UP000256838"/>
    </source>
</evidence>
<dbReference type="Gene3D" id="3.40.190.290">
    <property type="match status" value="1"/>
</dbReference>
<dbReference type="Gene3D" id="1.10.10.10">
    <property type="entry name" value="Winged helix-like DNA-binding domain superfamily/Winged helix DNA-binding domain"/>
    <property type="match status" value="1"/>
</dbReference>
<keyword evidence="2" id="KW-0805">Transcription regulation</keyword>
<dbReference type="Pfam" id="PF00126">
    <property type="entry name" value="HTH_1"/>
    <property type="match status" value="1"/>
</dbReference>
<dbReference type="PANTHER" id="PTHR30537">
    <property type="entry name" value="HTH-TYPE TRANSCRIPTIONAL REGULATOR"/>
    <property type="match status" value="1"/>
</dbReference>
<evidence type="ECO:0000256" key="1">
    <source>
        <dbReference type="ARBA" id="ARBA00009437"/>
    </source>
</evidence>
<dbReference type="GO" id="GO:0003700">
    <property type="term" value="F:DNA-binding transcription factor activity"/>
    <property type="evidence" value="ECO:0007669"/>
    <property type="project" value="InterPro"/>
</dbReference>
<evidence type="ECO:0000256" key="4">
    <source>
        <dbReference type="ARBA" id="ARBA00023163"/>
    </source>
</evidence>
<dbReference type="InterPro" id="IPR058163">
    <property type="entry name" value="LysR-type_TF_proteobact-type"/>
</dbReference>
<dbReference type="SUPFAM" id="SSF46785">
    <property type="entry name" value="Winged helix' DNA-binding domain"/>
    <property type="match status" value="1"/>
</dbReference>
<name>A0A3D8JWT6_9BURK</name>
<evidence type="ECO:0000256" key="3">
    <source>
        <dbReference type="ARBA" id="ARBA00023125"/>
    </source>
</evidence>
<dbReference type="Proteomes" id="UP000256838">
    <property type="component" value="Unassembled WGS sequence"/>
</dbReference>
<dbReference type="CDD" id="cd08422">
    <property type="entry name" value="PBP2_CrgA_like"/>
    <property type="match status" value="1"/>
</dbReference>
<comment type="caution">
    <text evidence="6">The sequence shown here is derived from an EMBL/GenBank/DDBJ whole genome shotgun (WGS) entry which is preliminary data.</text>
</comment>
<dbReference type="InterPro" id="IPR000847">
    <property type="entry name" value="LysR_HTH_N"/>
</dbReference>
<dbReference type="EMBL" id="QRGA01000009">
    <property type="protein sequence ID" value="RDU97519.1"/>
    <property type="molecule type" value="Genomic_DNA"/>
</dbReference>
<dbReference type="AlphaFoldDB" id="A0A3D8JWT6"/>
<reference evidence="6 7" key="1">
    <citation type="submission" date="2018-08" db="EMBL/GenBank/DDBJ databases">
        <title>Paraburkholderia sp. DHOM06 isolated from forest soil.</title>
        <authorList>
            <person name="Gao Z.-H."/>
            <person name="Qiu L.-H."/>
        </authorList>
    </citation>
    <scope>NUCLEOTIDE SEQUENCE [LARGE SCALE GENOMIC DNA]</scope>
    <source>
        <strain evidence="6 7">DHOM06</strain>
    </source>
</reference>
<dbReference type="PRINTS" id="PR00039">
    <property type="entry name" value="HTHLYSR"/>
</dbReference>
<dbReference type="GO" id="GO:0043565">
    <property type="term" value="F:sequence-specific DNA binding"/>
    <property type="evidence" value="ECO:0007669"/>
    <property type="project" value="TreeGrafter"/>
</dbReference>
<protein>
    <submittedName>
        <fullName evidence="6">LysR family transcriptional regulator</fullName>
    </submittedName>
</protein>
<keyword evidence="4" id="KW-0804">Transcription</keyword>
<proteinExistence type="inferred from homology"/>
<dbReference type="SUPFAM" id="SSF53850">
    <property type="entry name" value="Periplasmic binding protein-like II"/>
    <property type="match status" value="1"/>
</dbReference>
<sequence length="330" mass="36567">MTERNRSPNTPKGKAAASDFSLDGASQRFQLMETFVRIVESGNLSAAAAQLHTTQPTISRRLQALERSLGVRLLQRSTHTMRLTVDGERCFKRAKELLASWASFEADVRGAQEEPEGLLRVAVPHAFGQQRLVEPLVQYLNDYPRVSVEWLLQDDVHDFIAKGIDCAIQVGEPNDPAVVAIRLSKVPRIVAGSPSLLQGGRIPQDPDELVALPWLALRTYYRTELTLTHEETGETRRISIAPRISTDNLYALRSAAVLGMGACVSSAWLIADELADKRLVLLAPKWQAASLPVYLIYPHAQFYPSRLIRFIALMREAVSVATSGAWVSET</sequence>
<dbReference type="Pfam" id="PF03466">
    <property type="entry name" value="LysR_substrate"/>
    <property type="match status" value="1"/>
</dbReference>
<dbReference type="InterPro" id="IPR005119">
    <property type="entry name" value="LysR_subst-bd"/>
</dbReference>
<organism evidence="6 7">
    <name type="scientific">Trinickia dinghuensis</name>
    <dbReference type="NCBI Taxonomy" id="2291023"/>
    <lineage>
        <taxon>Bacteria</taxon>
        <taxon>Pseudomonadati</taxon>
        <taxon>Pseudomonadota</taxon>
        <taxon>Betaproteobacteria</taxon>
        <taxon>Burkholderiales</taxon>
        <taxon>Burkholderiaceae</taxon>
        <taxon>Trinickia</taxon>
    </lineage>
</organism>
<evidence type="ECO:0000259" key="5">
    <source>
        <dbReference type="PROSITE" id="PS50931"/>
    </source>
</evidence>
<comment type="similarity">
    <text evidence="1">Belongs to the LysR transcriptional regulatory family.</text>
</comment>
<dbReference type="InterPro" id="IPR036390">
    <property type="entry name" value="WH_DNA-bd_sf"/>
</dbReference>
<gene>
    <name evidence="6" type="ORF">DWV00_16660</name>
</gene>
<dbReference type="OrthoDB" id="8723543at2"/>
<accession>A0A3D8JWT6</accession>
<dbReference type="FunFam" id="1.10.10.10:FF:000001">
    <property type="entry name" value="LysR family transcriptional regulator"/>
    <property type="match status" value="1"/>
</dbReference>
<evidence type="ECO:0000313" key="6">
    <source>
        <dbReference type="EMBL" id="RDU97519.1"/>
    </source>
</evidence>